<protein>
    <submittedName>
        <fullName evidence="1">Uncharacterized protein</fullName>
    </submittedName>
</protein>
<comment type="caution">
    <text evidence="1">The sequence shown here is derived from an EMBL/GenBank/DDBJ whole genome shotgun (WGS) entry which is preliminary data.</text>
</comment>
<dbReference type="AlphaFoldDB" id="A0A392RGW3"/>
<dbReference type="EMBL" id="LXQA010219826">
    <property type="protein sequence ID" value="MCI35066.1"/>
    <property type="molecule type" value="Genomic_DNA"/>
</dbReference>
<feature type="non-terminal residue" evidence="1">
    <location>
        <position position="1"/>
    </location>
</feature>
<name>A0A392RGW3_9FABA</name>
<accession>A0A392RGW3</accession>
<feature type="non-terminal residue" evidence="1">
    <location>
        <position position="99"/>
    </location>
</feature>
<keyword evidence="2" id="KW-1185">Reference proteome</keyword>
<sequence>IPSTMLVLYNFFNSFANCQPNEFYNFLKHLRTPAGQDELRKITVLEKLEEQATARGVTLKISDQQEALASFDCDEGNQNLIENHVLEENVPDGGGSSNA</sequence>
<evidence type="ECO:0000313" key="1">
    <source>
        <dbReference type="EMBL" id="MCI35066.1"/>
    </source>
</evidence>
<organism evidence="1 2">
    <name type="scientific">Trifolium medium</name>
    <dbReference type="NCBI Taxonomy" id="97028"/>
    <lineage>
        <taxon>Eukaryota</taxon>
        <taxon>Viridiplantae</taxon>
        <taxon>Streptophyta</taxon>
        <taxon>Embryophyta</taxon>
        <taxon>Tracheophyta</taxon>
        <taxon>Spermatophyta</taxon>
        <taxon>Magnoliopsida</taxon>
        <taxon>eudicotyledons</taxon>
        <taxon>Gunneridae</taxon>
        <taxon>Pentapetalae</taxon>
        <taxon>rosids</taxon>
        <taxon>fabids</taxon>
        <taxon>Fabales</taxon>
        <taxon>Fabaceae</taxon>
        <taxon>Papilionoideae</taxon>
        <taxon>50 kb inversion clade</taxon>
        <taxon>NPAAA clade</taxon>
        <taxon>Hologalegina</taxon>
        <taxon>IRL clade</taxon>
        <taxon>Trifolieae</taxon>
        <taxon>Trifolium</taxon>
    </lineage>
</organism>
<dbReference type="Proteomes" id="UP000265520">
    <property type="component" value="Unassembled WGS sequence"/>
</dbReference>
<proteinExistence type="predicted"/>
<reference evidence="1 2" key="1">
    <citation type="journal article" date="2018" name="Front. Plant Sci.">
        <title>Red Clover (Trifolium pratense) and Zigzag Clover (T. medium) - A Picture of Genomic Similarities and Differences.</title>
        <authorList>
            <person name="Dluhosova J."/>
            <person name="Istvanek J."/>
            <person name="Nedelnik J."/>
            <person name="Repkova J."/>
        </authorList>
    </citation>
    <scope>NUCLEOTIDE SEQUENCE [LARGE SCALE GENOMIC DNA]</scope>
    <source>
        <strain evidence="2">cv. 10/8</strain>
        <tissue evidence="1">Leaf</tissue>
    </source>
</reference>
<evidence type="ECO:0000313" key="2">
    <source>
        <dbReference type="Proteomes" id="UP000265520"/>
    </source>
</evidence>